<sequence>MHTAPTPLAQVRAYNEGMPSSTLLIARRILLALAFAAPFAAAQAQSAPAATPAPAEPLQNQEQADGRRNQKIEHIHTEDSGASVDEVRYGGRTQSINVKPKSNMPGYEVLPNDGGTARGSSDANSGSSGARVWNVMKF</sequence>
<dbReference type="EMBL" id="CP002417">
    <property type="protein sequence ID" value="ADU35891.1"/>
    <property type="molecule type" value="Genomic_DNA"/>
</dbReference>
<feature type="region of interest" description="Disordered" evidence="1">
    <location>
        <begin position="43"/>
        <end position="138"/>
    </location>
</feature>
<dbReference type="HOGENOM" id="CLU_141624_0_0_4"/>
<dbReference type="KEGG" id="vpe:Varpa_1681"/>
<dbReference type="Proteomes" id="UP000008917">
    <property type="component" value="Chromosome"/>
</dbReference>
<name>E6V4Q0_VARPE</name>
<feature type="compositionally biased region" description="Basic and acidic residues" evidence="1">
    <location>
        <begin position="64"/>
        <end position="89"/>
    </location>
</feature>
<dbReference type="eggNOG" id="ENOG503361Z">
    <property type="taxonomic scope" value="Bacteria"/>
</dbReference>
<feature type="compositionally biased region" description="Low complexity" evidence="1">
    <location>
        <begin position="43"/>
        <end position="53"/>
    </location>
</feature>
<dbReference type="STRING" id="595537.Varpa_1681"/>
<organism evidence="2 3">
    <name type="scientific">Variovorax paradoxus (strain EPS)</name>
    <dbReference type="NCBI Taxonomy" id="595537"/>
    <lineage>
        <taxon>Bacteria</taxon>
        <taxon>Pseudomonadati</taxon>
        <taxon>Pseudomonadota</taxon>
        <taxon>Betaproteobacteria</taxon>
        <taxon>Burkholderiales</taxon>
        <taxon>Comamonadaceae</taxon>
        <taxon>Variovorax</taxon>
    </lineage>
</organism>
<gene>
    <name evidence="2" type="ordered locus">Varpa_1681</name>
</gene>
<reference evidence="2 3" key="2">
    <citation type="journal article" date="2013" name="Genome Announc.">
        <title>Genome of the Root-Associated Plant Growth-Promoting Bacterium Variovorax paradoxus Strain EPS.</title>
        <authorList>
            <person name="Han J.I."/>
            <person name="Spain J.C."/>
            <person name="Leadbetter J.R."/>
            <person name="Ovchinnikova G."/>
            <person name="Goodwin L.A."/>
            <person name="Han C.S."/>
            <person name="Woyke T."/>
            <person name="Davenport K.W."/>
            <person name="Orwin P.M."/>
        </authorList>
    </citation>
    <scope>NUCLEOTIDE SEQUENCE [LARGE SCALE GENOMIC DNA]</scope>
    <source>
        <strain evidence="2 3">EPS</strain>
    </source>
</reference>
<feature type="compositionally biased region" description="Low complexity" evidence="1">
    <location>
        <begin position="118"/>
        <end position="130"/>
    </location>
</feature>
<dbReference type="AlphaFoldDB" id="E6V4Q0"/>
<evidence type="ECO:0008006" key="4">
    <source>
        <dbReference type="Google" id="ProtNLM"/>
    </source>
</evidence>
<proteinExistence type="predicted"/>
<evidence type="ECO:0000313" key="3">
    <source>
        <dbReference type="Proteomes" id="UP000008917"/>
    </source>
</evidence>
<protein>
    <recommendedName>
        <fullName evidence="4">DUF2782 domain-containing protein</fullName>
    </recommendedName>
</protein>
<evidence type="ECO:0000256" key="1">
    <source>
        <dbReference type="SAM" id="MobiDB-lite"/>
    </source>
</evidence>
<accession>E6V4Q0</accession>
<reference evidence="3" key="1">
    <citation type="submission" date="2010-12" db="EMBL/GenBank/DDBJ databases">
        <title>Complete sequence of Variovorax paradoxus EPS.</title>
        <authorList>
            <consortium name="US DOE Joint Genome Institute"/>
            <person name="Lucas S."/>
            <person name="Copeland A."/>
            <person name="Lapidus A."/>
            <person name="Cheng J.-F."/>
            <person name="Goodwin L."/>
            <person name="Pitluck S."/>
            <person name="Teshima H."/>
            <person name="Detter J.C."/>
            <person name="Han C."/>
            <person name="Tapia R."/>
            <person name="Land M."/>
            <person name="Hauser L."/>
            <person name="Kyrpides N."/>
            <person name="Ivanova N."/>
            <person name="Ovchinnikova G."/>
            <person name="Orwin P."/>
            <person name="Han J.-I.G."/>
            <person name="Woyke T."/>
        </authorList>
    </citation>
    <scope>NUCLEOTIDE SEQUENCE [LARGE SCALE GENOMIC DNA]</scope>
    <source>
        <strain evidence="3">EPS</strain>
    </source>
</reference>
<evidence type="ECO:0000313" key="2">
    <source>
        <dbReference type="EMBL" id="ADU35891.1"/>
    </source>
</evidence>